<sequence length="609" mass="69225">MALDDVFKQEDSLLFTDEFHNSYILKRIARMRMHSVLTDVVLVVEGKDFPAHRNVLAANSDYFMAMFSGHMATTSARVEVKEITATAMEILLDFIYKGEILITEENVEDVFCGSCLLLLENVTQACCKFIQERLTLSNCWGIRALSDKFNSNDLRNRANTFIEENFMEAASCEEFLVLPPSHLADLLMDDEIVIPREEDLYELLLKWVEHNREERIKHFPSLLQMIRLPQINPEYFEEIIATDDLVTDHPEAHEIISKARRHIYSMMDYEESVGDSKSFKWQIPRRCLRTVSVLLTIAGPFCAIFDLETERWHNISNLTTRHCPGIETLGKYVYVVGGSKEWKRMNTCERYDPDYNQWNVMKPMSVPRSNIGLVALDGLLYAVGGYDGRSPIRTVECYDPAKNEWKFVTSMNNQRDGACVVTEGRYIYVISGYDGHSYLSSVEMYDPSTDDWALGAVAPIIERREDAMAAVVENNIYVIGGYHGNTFLPTCEALDLDKNEWNFKASLSSPRYQAGVAVLNRKIYVCGGWSGNGLATASVECYDVATDTWSSIMPLPTPAAARTAFINFPRKMIEKLLHKEDQKTASDEHLAQPMHTDAVGTEHKYGATV</sequence>
<dbReference type="InterPro" id="IPR006652">
    <property type="entry name" value="Kelch_1"/>
</dbReference>
<name>A0ABN8LSQ3_9CNID</name>
<evidence type="ECO:0000256" key="2">
    <source>
        <dbReference type="ARBA" id="ARBA00022737"/>
    </source>
</evidence>
<keyword evidence="6" id="KW-1185">Reference proteome</keyword>
<evidence type="ECO:0000256" key="3">
    <source>
        <dbReference type="SAM" id="MobiDB-lite"/>
    </source>
</evidence>
<dbReference type="SMART" id="SM00225">
    <property type="entry name" value="BTB"/>
    <property type="match status" value="1"/>
</dbReference>
<dbReference type="InterPro" id="IPR015915">
    <property type="entry name" value="Kelch-typ_b-propeller"/>
</dbReference>
<dbReference type="Pfam" id="PF01344">
    <property type="entry name" value="Kelch_1"/>
    <property type="match status" value="1"/>
</dbReference>
<keyword evidence="1" id="KW-0880">Kelch repeat</keyword>
<dbReference type="InterPro" id="IPR011333">
    <property type="entry name" value="SKP1/BTB/POZ_sf"/>
</dbReference>
<dbReference type="Gene3D" id="3.30.710.10">
    <property type="entry name" value="Potassium Channel Kv1.1, Chain A"/>
    <property type="match status" value="1"/>
</dbReference>
<protein>
    <recommendedName>
        <fullName evidence="4">BTB domain-containing protein</fullName>
    </recommendedName>
</protein>
<comment type="caution">
    <text evidence="5">The sequence shown here is derived from an EMBL/GenBank/DDBJ whole genome shotgun (WGS) entry which is preliminary data.</text>
</comment>
<feature type="region of interest" description="Disordered" evidence="3">
    <location>
        <begin position="583"/>
        <end position="602"/>
    </location>
</feature>
<dbReference type="SUPFAM" id="SSF54695">
    <property type="entry name" value="POZ domain"/>
    <property type="match status" value="1"/>
</dbReference>
<dbReference type="PRINTS" id="PR00501">
    <property type="entry name" value="KELCHREPEAT"/>
</dbReference>
<evidence type="ECO:0000256" key="1">
    <source>
        <dbReference type="ARBA" id="ARBA00022441"/>
    </source>
</evidence>
<dbReference type="Gene3D" id="2.120.10.80">
    <property type="entry name" value="Kelch-type beta propeller"/>
    <property type="match status" value="2"/>
</dbReference>
<dbReference type="Pfam" id="PF07707">
    <property type="entry name" value="BACK"/>
    <property type="match status" value="1"/>
</dbReference>
<dbReference type="SUPFAM" id="SSF117281">
    <property type="entry name" value="Kelch motif"/>
    <property type="match status" value="1"/>
</dbReference>
<dbReference type="PROSITE" id="PS50097">
    <property type="entry name" value="BTB"/>
    <property type="match status" value="1"/>
</dbReference>
<gene>
    <name evidence="5" type="ORF">PEVE_00006628</name>
</gene>
<dbReference type="Pfam" id="PF00651">
    <property type="entry name" value="BTB"/>
    <property type="match status" value="1"/>
</dbReference>
<dbReference type="EMBL" id="CALNXI010000143">
    <property type="protein sequence ID" value="CAH3020311.1"/>
    <property type="molecule type" value="Genomic_DNA"/>
</dbReference>
<dbReference type="SMART" id="SM00612">
    <property type="entry name" value="Kelch"/>
    <property type="match status" value="5"/>
</dbReference>
<dbReference type="PANTHER" id="PTHR24412">
    <property type="entry name" value="KELCH PROTEIN"/>
    <property type="match status" value="1"/>
</dbReference>
<dbReference type="Proteomes" id="UP001159427">
    <property type="component" value="Unassembled WGS sequence"/>
</dbReference>
<evidence type="ECO:0000313" key="6">
    <source>
        <dbReference type="Proteomes" id="UP001159427"/>
    </source>
</evidence>
<evidence type="ECO:0000313" key="5">
    <source>
        <dbReference type="EMBL" id="CAH3020311.1"/>
    </source>
</evidence>
<evidence type="ECO:0000259" key="4">
    <source>
        <dbReference type="PROSITE" id="PS50097"/>
    </source>
</evidence>
<organism evidence="5 6">
    <name type="scientific">Porites evermanni</name>
    <dbReference type="NCBI Taxonomy" id="104178"/>
    <lineage>
        <taxon>Eukaryota</taxon>
        <taxon>Metazoa</taxon>
        <taxon>Cnidaria</taxon>
        <taxon>Anthozoa</taxon>
        <taxon>Hexacorallia</taxon>
        <taxon>Scleractinia</taxon>
        <taxon>Fungiina</taxon>
        <taxon>Poritidae</taxon>
        <taxon>Porites</taxon>
    </lineage>
</organism>
<dbReference type="PIRSF" id="PIRSF037037">
    <property type="entry name" value="Kelch-like_protein_gigaxonin"/>
    <property type="match status" value="1"/>
</dbReference>
<dbReference type="Pfam" id="PF24681">
    <property type="entry name" value="Kelch_KLHDC2_KLHL20_DRC7"/>
    <property type="match status" value="1"/>
</dbReference>
<dbReference type="InterPro" id="IPR011705">
    <property type="entry name" value="BACK"/>
</dbReference>
<proteinExistence type="predicted"/>
<feature type="domain" description="BTB" evidence="4">
    <location>
        <begin position="38"/>
        <end position="104"/>
    </location>
</feature>
<dbReference type="Gene3D" id="1.25.40.420">
    <property type="match status" value="1"/>
</dbReference>
<dbReference type="InterPro" id="IPR017096">
    <property type="entry name" value="BTB-kelch_protein"/>
</dbReference>
<dbReference type="InterPro" id="IPR000210">
    <property type="entry name" value="BTB/POZ_dom"/>
</dbReference>
<dbReference type="PANTHER" id="PTHR24412:SF501">
    <property type="entry name" value="BTB DOMAIN-CONTAINING PROTEIN"/>
    <property type="match status" value="1"/>
</dbReference>
<reference evidence="5 6" key="1">
    <citation type="submission" date="2022-05" db="EMBL/GenBank/DDBJ databases">
        <authorList>
            <consortium name="Genoscope - CEA"/>
            <person name="William W."/>
        </authorList>
    </citation>
    <scope>NUCLEOTIDE SEQUENCE [LARGE SCALE GENOMIC DNA]</scope>
</reference>
<dbReference type="SMART" id="SM00875">
    <property type="entry name" value="BACK"/>
    <property type="match status" value="1"/>
</dbReference>
<keyword evidence="2" id="KW-0677">Repeat</keyword>
<accession>A0ABN8LSQ3</accession>